<evidence type="ECO:0000256" key="8">
    <source>
        <dbReference type="ARBA" id="ARBA00023180"/>
    </source>
</evidence>
<evidence type="ECO:0000256" key="10">
    <source>
        <dbReference type="RuleBase" id="RU361209"/>
    </source>
</evidence>
<evidence type="ECO:0000256" key="3">
    <source>
        <dbReference type="ARBA" id="ARBA00022475"/>
    </source>
</evidence>
<keyword evidence="3" id="KW-1003">Cell membrane</keyword>
<dbReference type="Gene3D" id="1.20.58.1040">
    <property type="match status" value="1"/>
</dbReference>
<evidence type="ECO:0000256" key="6">
    <source>
        <dbReference type="ARBA" id="ARBA00023136"/>
    </source>
</evidence>
<dbReference type="GO" id="GO:0098552">
    <property type="term" value="C:side of membrane"/>
    <property type="evidence" value="ECO:0007669"/>
    <property type="project" value="UniProtKB-KW"/>
</dbReference>
<keyword evidence="9 10" id="KW-0449">Lipoprotein</keyword>
<feature type="domain" description="X8" evidence="12">
    <location>
        <begin position="398"/>
        <end position="486"/>
    </location>
</feature>
<feature type="region of interest" description="Disordered" evidence="11">
    <location>
        <begin position="506"/>
        <end position="541"/>
    </location>
</feature>
<evidence type="ECO:0000256" key="4">
    <source>
        <dbReference type="ARBA" id="ARBA00022622"/>
    </source>
</evidence>
<dbReference type="Proteomes" id="UP000398389">
    <property type="component" value="Unassembled WGS sequence"/>
</dbReference>
<evidence type="ECO:0000313" key="14">
    <source>
        <dbReference type="Proteomes" id="UP000398389"/>
    </source>
</evidence>
<evidence type="ECO:0000256" key="7">
    <source>
        <dbReference type="ARBA" id="ARBA00023157"/>
    </source>
</evidence>
<dbReference type="InterPro" id="IPR017853">
    <property type="entry name" value="GH"/>
</dbReference>
<sequence length="572" mass="60211">MKFSISSVLATATALLSSASVVSAAATSTASASSSSSSSSSSVPEIVIKGNKFFYSNNGTQFFFKGIAYQQELANATSDTTFTDPLADGTACARDLPYLLELKTNVLRVYAVNTSLNHDDCINLFAENGIYIIADLSEPGLSINRDSPSWTIDLYSRYTSVIDQLQGYSNVLGFFAGNEVTNNNTNTDASPFVKAAIRDTKAYIKSQGYRSIPVGYSTNDDADTRGYLADYFNCGSEDEIADFYGINMYEWCGSTVNFETSGYADRTLEFENYTVPVFFSEYGCNVPQPRQFNDIPSLYSTNMTDTWSGGIVYMYFEESNNYGLVSIVNSKVSTLSDFNALSTKINAVSPSASNSASFTPTNTAQRDCPASTLADWKAASDLPPTPNQTVCDCMANSLECVVVDSVDETDYADLFSYVCNQIDCGGITSNGTTGDYGSYSFCSAKEKLSFVLNLYYISQKKSASACDFSAKATTASTQSAGSVCASIVSAAGSSGLNSISVTVTATGSSSGSSATGSSSSSKSGSSSSSSASASATSKSPAPANLPATVNVFGVQTAAALFAAFSIGLALVL</sequence>
<dbReference type="Gene3D" id="3.20.20.80">
    <property type="entry name" value="Glycosidases"/>
    <property type="match status" value="1"/>
</dbReference>
<accession>A0A5E8B651</accession>
<dbReference type="OrthoDB" id="421038at2759"/>
<dbReference type="InterPro" id="IPR004886">
    <property type="entry name" value="Glucanosyltransferase"/>
</dbReference>
<dbReference type="GeneID" id="43580240"/>
<keyword evidence="5 10" id="KW-0732">Signal</keyword>
<dbReference type="InterPro" id="IPR012946">
    <property type="entry name" value="X8"/>
</dbReference>
<dbReference type="GO" id="GO:0071970">
    <property type="term" value="P:fungal-type cell wall (1-&gt;3)-beta-D-glucan biosynthetic process"/>
    <property type="evidence" value="ECO:0007669"/>
    <property type="project" value="TreeGrafter"/>
</dbReference>
<dbReference type="GO" id="GO:0042124">
    <property type="term" value="F:1,3-beta-glucanosyltransferase activity"/>
    <property type="evidence" value="ECO:0007669"/>
    <property type="project" value="TreeGrafter"/>
</dbReference>
<dbReference type="PANTHER" id="PTHR31468">
    <property type="entry name" value="1,3-BETA-GLUCANOSYLTRANSFERASE GAS1"/>
    <property type="match status" value="1"/>
</dbReference>
<dbReference type="Pfam" id="PF07983">
    <property type="entry name" value="X8"/>
    <property type="match status" value="1"/>
</dbReference>
<dbReference type="Pfam" id="PF03198">
    <property type="entry name" value="Glyco_hydro_72"/>
    <property type="match status" value="1"/>
</dbReference>
<dbReference type="GO" id="GO:0005886">
    <property type="term" value="C:plasma membrane"/>
    <property type="evidence" value="ECO:0007669"/>
    <property type="project" value="UniProtKB-SubCell"/>
</dbReference>
<organism evidence="13 14">
    <name type="scientific">Magnusiomyces paraingens</name>
    <dbReference type="NCBI Taxonomy" id="2606893"/>
    <lineage>
        <taxon>Eukaryota</taxon>
        <taxon>Fungi</taxon>
        <taxon>Dikarya</taxon>
        <taxon>Ascomycota</taxon>
        <taxon>Saccharomycotina</taxon>
        <taxon>Dipodascomycetes</taxon>
        <taxon>Dipodascales</taxon>
        <taxon>Dipodascaceae</taxon>
        <taxon>Magnusiomyces</taxon>
    </lineage>
</organism>
<reference evidence="13 14" key="1">
    <citation type="submission" date="2019-09" db="EMBL/GenBank/DDBJ databases">
        <authorList>
            <person name="Brejova B."/>
        </authorList>
    </citation>
    <scope>NUCLEOTIDE SEQUENCE [LARGE SCALE GENOMIC DNA]</scope>
</reference>
<evidence type="ECO:0000256" key="2">
    <source>
        <dbReference type="ARBA" id="ARBA00007528"/>
    </source>
</evidence>
<proteinExistence type="inferred from homology"/>
<keyword evidence="4 10" id="KW-0336">GPI-anchor</keyword>
<feature type="signal peptide" evidence="10">
    <location>
        <begin position="1"/>
        <end position="24"/>
    </location>
</feature>
<dbReference type="GO" id="GO:0031982">
    <property type="term" value="C:vesicle"/>
    <property type="evidence" value="ECO:0007669"/>
    <property type="project" value="UniProtKB-ARBA"/>
</dbReference>
<keyword evidence="8" id="KW-0325">Glycoprotein</keyword>
<name>A0A5E8B651_9ASCO</name>
<dbReference type="GO" id="GO:0009277">
    <property type="term" value="C:fungal-type cell wall"/>
    <property type="evidence" value="ECO:0007669"/>
    <property type="project" value="UniProtKB-ARBA"/>
</dbReference>
<evidence type="ECO:0000259" key="12">
    <source>
        <dbReference type="SMART" id="SM00768"/>
    </source>
</evidence>
<dbReference type="EC" id="2.4.1.-" evidence="10"/>
<dbReference type="SMART" id="SM00768">
    <property type="entry name" value="X8"/>
    <property type="match status" value="1"/>
</dbReference>
<evidence type="ECO:0000313" key="13">
    <source>
        <dbReference type="EMBL" id="VVT46849.1"/>
    </source>
</evidence>
<evidence type="ECO:0000256" key="11">
    <source>
        <dbReference type="SAM" id="MobiDB-lite"/>
    </source>
</evidence>
<feature type="chain" id="PRO_5023035993" description="1,3-beta-glucanosyltransferase" evidence="10">
    <location>
        <begin position="25"/>
        <end position="572"/>
    </location>
</feature>
<evidence type="ECO:0000256" key="1">
    <source>
        <dbReference type="ARBA" id="ARBA00004609"/>
    </source>
</evidence>
<comment type="function">
    <text evidence="10">Splits internally a 1,3-beta-glucan molecule and transfers the newly generated reducing end (the donor) to the non-reducing end of another 1,3-beta-glucan molecule (the acceptor) forming a 1,3-beta linkage, resulting in the elongation of 1,3-beta-glucan chains in the cell wall.</text>
</comment>
<keyword evidence="7" id="KW-1015">Disulfide bond</keyword>
<keyword evidence="10" id="KW-0808">Transferase</keyword>
<evidence type="ECO:0000256" key="5">
    <source>
        <dbReference type="ARBA" id="ARBA00022729"/>
    </source>
</evidence>
<dbReference type="SUPFAM" id="SSF51445">
    <property type="entry name" value="(Trans)glycosidases"/>
    <property type="match status" value="1"/>
</dbReference>
<dbReference type="RefSeq" id="XP_031852031.1">
    <property type="nucleotide sequence ID" value="XM_031996140.1"/>
</dbReference>
<keyword evidence="14" id="KW-1185">Reference proteome</keyword>
<dbReference type="FunFam" id="1.20.58.1040:FF:000005">
    <property type="entry name" value="1,3-beta-glucanosyltransferase"/>
    <property type="match status" value="1"/>
</dbReference>
<feature type="compositionally biased region" description="Low complexity" evidence="11">
    <location>
        <begin position="506"/>
        <end position="539"/>
    </location>
</feature>
<protein>
    <recommendedName>
        <fullName evidence="10">1,3-beta-glucanosyltransferase</fullName>
        <ecNumber evidence="10">2.4.1.-</ecNumber>
    </recommendedName>
</protein>
<dbReference type="GO" id="GO:0031505">
    <property type="term" value="P:fungal-type cell wall organization"/>
    <property type="evidence" value="ECO:0007669"/>
    <property type="project" value="UniProtKB-ARBA"/>
</dbReference>
<keyword evidence="6 10" id="KW-0472">Membrane</keyword>
<comment type="subcellular location">
    <subcellularLocation>
        <location evidence="1 10">Cell membrane</location>
        <topology evidence="1 10">Lipid-anchor</topology>
        <topology evidence="1 10">GPI-anchor</topology>
    </subcellularLocation>
</comment>
<evidence type="ECO:0000256" key="9">
    <source>
        <dbReference type="ARBA" id="ARBA00023288"/>
    </source>
</evidence>
<comment type="similarity">
    <text evidence="2 10">Belongs to the glycosyl hydrolase 72 family.</text>
</comment>
<dbReference type="PANTHER" id="PTHR31468:SF2">
    <property type="entry name" value="1,3-BETA-GLUCANOSYLTRANSFERASE GAS1"/>
    <property type="match status" value="1"/>
</dbReference>
<dbReference type="FunFam" id="3.20.20.80:FF:000038">
    <property type="entry name" value="1,3-beta-glucanosyltransferase"/>
    <property type="match status" value="1"/>
</dbReference>
<gene>
    <name evidence="13" type="ORF">SAPINGB_P001418</name>
</gene>
<dbReference type="EMBL" id="CABVLU010000001">
    <property type="protein sequence ID" value="VVT46849.1"/>
    <property type="molecule type" value="Genomic_DNA"/>
</dbReference>
<dbReference type="AlphaFoldDB" id="A0A5E8B651"/>